<feature type="domain" description="Peptidase S24/S26A/S26B/S26C" evidence="2">
    <location>
        <begin position="261"/>
        <end position="360"/>
    </location>
</feature>
<proteinExistence type="predicted"/>
<dbReference type="Proteomes" id="UP000197025">
    <property type="component" value="Unassembled WGS sequence"/>
</dbReference>
<evidence type="ECO:0000259" key="2">
    <source>
        <dbReference type="Pfam" id="PF00717"/>
    </source>
</evidence>
<protein>
    <submittedName>
        <fullName evidence="3">SOS-response transcriptional repressors (RecA-mediated autopeptidases)</fullName>
    </submittedName>
</protein>
<dbReference type="SUPFAM" id="SSF51306">
    <property type="entry name" value="LexA/Signal peptidase"/>
    <property type="match status" value="1"/>
</dbReference>
<feature type="region of interest" description="Disordered" evidence="1">
    <location>
        <begin position="177"/>
        <end position="198"/>
    </location>
</feature>
<dbReference type="InParanoid" id="A0A212QQ16"/>
<dbReference type="Gene3D" id="2.10.109.10">
    <property type="entry name" value="Umud Fragment, subunit A"/>
    <property type="match status" value="1"/>
</dbReference>
<dbReference type="OrthoDB" id="9802364at2"/>
<dbReference type="AlphaFoldDB" id="A0A212QQ16"/>
<name>A0A212QQ16_9CHLR</name>
<dbReference type="CDD" id="cd06529">
    <property type="entry name" value="S24_LexA-like"/>
    <property type="match status" value="1"/>
</dbReference>
<feature type="compositionally biased region" description="Basic and acidic residues" evidence="1">
    <location>
        <begin position="177"/>
        <end position="189"/>
    </location>
</feature>
<sequence length="380" mass="42326">MEQERRLLSHLIRTLNEGGHPALQALRALLDQDPLDPERLRALCHLLLSVPVDSLAGPGAAMPGRIGAQLVGMALDRWAGYLPPGALRQPLTEILRALRFHGPALAEALAALLGAFWLRREDPAWALELARRAERLLQDRQRAAALQGMTSPELAEWLRWAREIIGEILRDRHLAAAEPPREEAPERTPAEPISTPGGPLRPARLALLSLILLPDTHPQAGDLQFLDPQTAERLSDSAEVQIERLCVGEQVYRVYVEADMAPIVVARREELIVLRVEGESMRGAGIEPGDLILARRIPGPAARDPNEWRAWRGRLVLAVLVEDYHTQAHRAFLIKRLNYRNGKWFLSPENPAFEEIAIEPGRPELYPVLAILKPEPPASL</sequence>
<evidence type="ECO:0000313" key="3">
    <source>
        <dbReference type="EMBL" id="SNB61529.1"/>
    </source>
</evidence>
<dbReference type="EMBL" id="FYEK01000015">
    <property type="protein sequence ID" value="SNB61529.1"/>
    <property type="molecule type" value="Genomic_DNA"/>
</dbReference>
<dbReference type="RefSeq" id="WP_088570523.1">
    <property type="nucleotide sequence ID" value="NZ_FYEK01000015.1"/>
</dbReference>
<accession>A0A212QQ16</accession>
<gene>
    <name evidence="3" type="ORF">SAMN02746019_00003280</name>
</gene>
<evidence type="ECO:0000313" key="4">
    <source>
        <dbReference type="Proteomes" id="UP000197025"/>
    </source>
</evidence>
<dbReference type="InterPro" id="IPR015927">
    <property type="entry name" value="Peptidase_S24_S26A/B/C"/>
</dbReference>
<keyword evidence="4" id="KW-1185">Reference proteome</keyword>
<organism evidence="3 4">
    <name type="scientific">Thermoflexus hugenholtzii JAD2</name>
    <dbReference type="NCBI Taxonomy" id="877466"/>
    <lineage>
        <taxon>Bacteria</taxon>
        <taxon>Bacillati</taxon>
        <taxon>Chloroflexota</taxon>
        <taxon>Thermoflexia</taxon>
        <taxon>Thermoflexales</taxon>
        <taxon>Thermoflexaceae</taxon>
        <taxon>Thermoflexus</taxon>
    </lineage>
</organism>
<reference evidence="4" key="1">
    <citation type="submission" date="2017-06" db="EMBL/GenBank/DDBJ databases">
        <authorList>
            <person name="Varghese N."/>
            <person name="Submissions S."/>
        </authorList>
    </citation>
    <scope>NUCLEOTIDE SEQUENCE [LARGE SCALE GENOMIC DNA]</scope>
    <source>
        <strain evidence="4">JAD2</strain>
    </source>
</reference>
<dbReference type="InterPro" id="IPR036286">
    <property type="entry name" value="LexA/Signal_pep-like_sf"/>
</dbReference>
<evidence type="ECO:0000256" key="1">
    <source>
        <dbReference type="SAM" id="MobiDB-lite"/>
    </source>
</evidence>
<dbReference type="Pfam" id="PF00717">
    <property type="entry name" value="Peptidase_S24"/>
    <property type="match status" value="1"/>
</dbReference>
<dbReference type="InterPro" id="IPR039418">
    <property type="entry name" value="LexA-like"/>
</dbReference>